<comment type="caution">
    <text evidence="1">The sequence shown here is derived from an EMBL/GenBank/DDBJ whole genome shotgun (WGS) entry which is preliminary data.</text>
</comment>
<dbReference type="EMBL" id="MU157868">
    <property type="protein sequence ID" value="KAF9526750.1"/>
    <property type="molecule type" value="Genomic_DNA"/>
</dbReference>
<keyword evidence="2" id="KW-1185">Reference proteome</keyword>
<proteinExistence type="predicted"/>
<sequence>MLPVLPQEILEYIIDTSVASNPHRKHHLPTLLSCALACSQTRIRAQYHIFSSVDLLINSDIQAITRRLLNIFKTNTLLTRFVRDLKLTFCTLNWLYVSNRQTGSVLSRHPFTRLKQEWRRYIRDFSSDVYSPWFGDSLVELLRLLAESSSLQMLTIRGKPITLTWDEVITTNVSLSKAIESLVSKPTMKTLNFMSISSLPPRFFLRSSMSGSKCAPRRLAQLVLKDVGICRSTDGLYDPSTALITLQTLEKLTVSIDFPLDFFRAGSPVNTEPDANGLGSSTSSLIFSTFTHLRHLGLRILSDPRVIQQCRTVLDQLSSKLETLIIYPSDEHAVLEFTIRIIPEVSFPVLHTFKLDVFCSPSVYYASAISQFFTLNLLLPILGESLERSTGGKFGGLKILQLDLRTTLVHEEQARARDNQGPTEGPNQLDYMVNGWRAVEDRLIGRDLESSENRRCVHSRLEEMKTRPMSLMSTALGYSSETPSPPGCERCDLSRRPAFPFLETFRVRILFWSTSLALGREEEVRECGWERVSRIKELMPRLCGNSENARGVGGINVEFDVEV</sequence>
<dbReference type="AlphaFoldDB" id="A0A9P6ED11"/>
<evidence type="ECO:0000313" key="1">
    <source>
        <dbReference type="EMBL" id="KAF9526750.1"/>
    </source>
</evidence>
<evidence type="ECO:0000313" key="2">
    <source>
        <dbReference type="Proteomes" id="UP000807306"/>
    </source>
</evidence>
<protein>
    <submittedName>
        <fullName evidence="1">Uncharacterized protein</fullName>
    </submittedName>
</protein>
<dbReference type="Proteomes" id="UP000807306">
    <property type="component" value="Unassembled WGS sequence"/>
</dbReference>
<reference evidence="1" key="1">
    <citation type="submission" date="2020-11" db="EMBL/GenBank/DDBJ databases">
        <authorList>
            <consortium name="DOE Joint Genome Institute"/>
            <person name="Ahrendt S."/>
            <person name="Riley R."/>
            <person name="Andreopoulos W."/>
            <person name="Labutti K."/>
            <person name="Pangilinan J."/>
            <person name="Ruiz-Duenas F.J."/>
            <person name="Barrasa J.M."/>
            <person name="Sanchez-Garcia M."/>
            <person name="Camarero S."/>
            <person name="Miyauchi S."/>
            <person name="Serrano A."/>
            <person name="Linde D."/>
            <person name="Babiker R."/>
            <person name="Drula E."/>
            <person name="Ayuso-Fernandez I."/>
            <person name="Pacheco R."/>
            <person name="Padilla G."/>
            <person name="Ferreira P."/>
            <person name="Barriuso J."/>
            <person name="Kellner H."/>
            <person name="Castanera R."/>
            <person name="Alfaro M."/>
            <person name="Ramirez L."/>
            <person name="Pisabarro A.G."/>
            <person name="Kuo A."/>
            <person name="Tritt A."/>
            <person name="Lipzen A."/>
            <person name="He G."/>
            <person name="Yan M."/>
            <person name="Ng V."/>
            <person name="Cullen D."/>
            <person name="Martin F."/>
            <person name="Rosso M.-N."/>
            <person name="Henrissat B."/>
            <person name="Hibbett D."/>
            <person name="Martinez A.T."/>
            <person name="Grigoriev I.V."/>
        </authorList>
    </citation>
    <scope>NUCLEOTIDE SEQUENCE</scope>
    <source>
        <strain evidence="1">CBS 506.95</strain>
    </source>
</reference>
<name>A0A9P6ED11_9AGAR</name>
<organism evidence="1 2">
    <name type="scientific">Crepidotus variabilis</name>
    <dbReference type="NCBI Taxonomy" id="179855"/>
    <lineage>
        <taxon>Eukaryota</taxon>
        <taxon>Fungi</taxon>
        <taxon>Dikarya</taxon>
        <taxon>Basidiomycota</taxon>
        <taxon>Agaricomycotina</taxon>
        <taxon>Agaricomycetes</taxon>
        <taxon>Agaricomycetidae</taxon>
        <taxon>Agaricales</taxon>
        <taxon>Agaricineae</taxon>
        <taxon>Crepidotaceae</taxon>
        <taxon>Crepidotus</taxon>
    </lineage>
</organism>
<accession>A0A9P6ED11</accession>
<gene>
    <name evidence="1" type="ORF">CPB83DRAFT_908207</name>
</gene>